<keyword evidence="12 18" id="KW-1015">Disulfide bond</keyword>
<feature type="binding site" evidence="16">
    <location>
        <position position="194"/>
    </location>
    <ligand>
        <name>Ca(2+)</name>
        <dbReference type="ChEBI" id="CHEBI:29108"/>
        <label>2</label>
    </ligand>
</feature>
<feature type="disulfide bond" evidence="18">
    <location>
        <begin position="39"/>
        <end position="115"/>
    </location>
</feature>
<feature type="binding site" evidence="15">
    <location>
        <position position="163"/>
    </location>
    <ligand>
        <name>substrate</name>
    </ligand>
</feature>
<dbReference type="PROSITE" id="PS50873">
    <property type="entry name" value="PEROXIDASE_4"/>
    <property type="match status" value="1"/>
</dbReference>
<keyword evidence="6 19" id="KW-0349">Heme</keyword>
<dbReference type="InterPro" id="IPR000823">
    <property type="entry name" value="Peroxidase_pln"/>
</dbReference>
<comment type="subcellular location">
    <subcellularLocation>
        <location evidence="3 19">Secreted</location>
    </subcellularLocation>
</comment>
<dbReference type="PRINTS" id="PR00458">
    <property type="entry name" value="PEROXIDASE"/>
</dbReference>
<keyword evidence="23" id="KW-1185">Reference proteome</keyword>
<protein>
    <recommendedName>
        <fullName evidence="19">Peroxidase</fullName>
        <ecNumber evidence="19">1.11.1.7</ecNumber>
    </recommendedName>
</protein>
<evidence type="ECO:0000256" key="2">
    <source>
        <dbReference type="ARBA" id="ARBA00002322"/>
    </source>
</evidence>
<dbReference type="InterPro" id="IPR002016">
    <property type="entry name" value="Haem_peroxidase"/>
</dbReference>
<evidence type="ECO:0000256" key="6">
    <source>
        <dbReference type="ARBA" id="ARBA00022617"/>
    </source>
</evidence>
<feature type="chain" id="PRO_5042304692" description="Peroxidase" evidence="19">
    <location>
        <begin position="24"/>
        <end position="324"/>
    </location>
</feature>
<evidence type="ECO:0000256" key="13">
    <source>
        <dbReference type="ARBA" id="ARBA00023180"/>
    </source>
</evidence>
<evidence type="ECO:0000256" key="8">
    <source>
        <dbReference type="ARBA" id="ARBA00022729"/>
    </source>
</evidence>
<comment type="similarity">
    <text evidence="19">Belongs to the peroxidase family. Classical plant (class III) peroxidase subfamily.</text>
</comment>
<keyword evidence="7 16" id="KW-0479">Metal-binding</keyword>
<keyword evidence="19" id="KW-0376">Hydrogen peroxide</keyword>
<evidence type="ECO:0000256" key="5">
    <source>
        <dbReference type="ARBA" id="ARBA00022559"/>
    </source>
</evidence>
<evidence type="ECO:0000313" key="23">
    <source>
        <dbReference type="Proteomes" id="UP000077202"/>
    </source>
</evidence>
<feature type="domain" description="Plant heme peroxidase family profile" evidence="20">
    <location>
        <begin position="29"/>
        <end position="323"/>
    </location>
</feature>
<feature type="binding site" description="axial binding residue" evidence="16">
    <location>
        <position position="193"/>
    </location>
    <ligand>
        <name>heme b</name>
        <dbReference type="ChEBI" id="CHEBI:60344"/>
    </ligand>
    <ligandPart>
        <name>Fe</name>
        <dbReference type="ChEBI" id="CHEBI:18248"/>
    </ligandPart>
</feature>
<dbReference type="Gene3D" id="1.10.520.10">
    <property type="match status" value="1"/>
</dbReference>
<dbReference type="PRINTS" id="PR00461">
    <property type="entry name" value="PLPEROXIDASE"/>
</dbReference>
<dbReference type="SUPFAM" id="SSF48113">
    <property type="entry name" value="Heme-dependent peroxidases"/>
    <property type="match status" value="1"/>
</dbReference>
<dbReference type="FunFam" id="1.10.420.10:FF:000001">
    <property type="entry name" value="Peroxidase"/>
    <property type="match status" value="1"/>
</dbReference>
<keyword evidence="5 19" id="KW-0575">Peroxidase</keyword>
<accession>A0A176WHJ6</accession>
<feature type="disulfide bond" evidence="18">
    <location>
        <begin position="200"/>
        <end position="232"/>
    </location>
</feature>
<feature type="disulfide bond" evidence="18">
    <location>
        <begin position="121"/>
        <end position="319"/>
    </location>
</feature>
<dbReference type="GO" id="GO:0140825">
    <property type="term" value="F:lactoperoxidase activity"/>
    <property type="evidence" value="ECO:0007669"/>
    <property type="project" value="UniProtKB-EC"/>
</dbReference>
<evidence type="ECO:0000313" key="22">
    <source>
        <dbReference type="EMBL" id="OAE32083.1"/>
    </source>
</evidence>
<evidence type="ECO:0000256" key="4">
    <source>
        <dbReference type="ARBA" id="ARBA00022525"/>
    </source>
</evidence>
<evidence type="ECO:0000259" key="20">
    <source>
        <dbReference type="PROSITE" id="PS50873"/>
    </source>
</evidence>
<dbReference type="Proteomes" id="UP000077202">
    <property type="component" value="Unassembled WGS sequence"/>
</dbReference>
<feature type="site" description="Transition state stabilizer" evidence="17">
    <location>
        <position position="66"/>
    </location>
</feature>
<dbReference type="EC" id="1.11.1.7" evidence="19"/>
<dbReference type="EMBL" id="LVLJ01000898">
    <property type="protein sequence ID" value="OAE32083.1"/>
    <property type="molecule type" value="Genomic_DNA"/>
</dbReference>
<comment type="cofactor">
    <cofactor evidence="16 19">
        <name>Ca(2+)</name>
        <dbReference type="ChEBI" id="CHEBI:29108"/>
    </cofactor>
    <text evidence="16 19">Binds 2 calcium ions per subunit.</text>
</comment>
<feature type="binding site" evidence="16">
    <location>
        <position position="76"/>
    </location>
    <ligand>
        <name>Ca(2+)</name>
        <dbReference type="ChEBI" id="CHEBI:29108"/>
        <label>1</label>
    </ligand>
</feature>
<evidence type="ECO:0000256" key="16">
    <source>
        <dbReference type="PIRSR" id="PIRSR600823-3"/>
    </source>
</evidence>
<dbReference type="EMBL" id="AP019871">
    <property type="protein sequence ID" value="BBN15632.1"/>
    <property type="molecule type" value="Genomic_DNA"/>
</dbReference>
<feature type="binding site" evidence="16">
    <location>
        <position position="254"/>
    </location>
    <ligand>
        <name>Ca(2+)</name>
        <dbReference type="ChEBI" id="CHEBI:29108"/>
        <label>2</label>
    </ligand>
</feature>
<reference evidence="24" key="3">
    <citation type="journal article" date="2020" name="Curr. Biol.">
        <title>Chromatin organization in early land plants reveals an ancestral association between H3K27me3, transposons, and constitutive heterochromatin.</title>
        <authorList>
            <person name="Montgomery S.A."/>
            <person name="Tanizawa Y."/>
            <person name="Galik B."/>
            <person name="Wang N."/>
            <person name="Ito T."/>
            <person name="Mochizuki T."/>
            <person name="Akimcheva S."/>
            <person name="Bowman J.L."/>
            <person name="Cognat V."/>
            <person name="Marechal-Drouard L."/>
            <person name="Ekker H."/>
            <person name="Hong S.F."/>
            <person name="Kohchi T."/>
            <person name="Lin S.S."/>
            <person name="Liu L.D."/>
            <person name="Nakamura Y."/>
            <person name="Valeeva L.R."/>
            <person name="Shakirov E.V."/>
            <person name="Shippen D.E."/>
            <person name="Wei W.L."/>
            <person name="Yagura M."/>
            <person name="Yamaoka S."/>
            <person name="Yamato K.T."/>
            <person name="Liu C."/>
            <person name="Berger F."/>
        </authorList>
    </citation>
    <scope>NUCLEOTIDE SEQUENCE [LARGE SCALE GENOMIC DNA]</scope>
    <source>
        <strain evidence="24">Tak-1</strain>
    </source>
</reference>
<evidence type="ECO:0000256" key="10">
    <source>
        <dbReference type="ARBA" id="ARBA00023002"/>
    </source>
</evidence>
<dbReference type="CDD" id="cd00693">
    <property type="entry name" value="secretory_peroxidase"/>
    <property type="match status" value="1"/>
</dbReference>
<dbReference type="InterPro" id="IPR033905">
    <property type="entry name" value="Secretory_peroxidase"/>
</dbReference>
<feature type="binding site" evidence="16">
    <location>
        <position position="71"/>
    </location>
    <ligand>
        <name>Ca(2+)</name>
        <dbReference type="ChEBI" id="CHEBI:29108"/>
        <label>1</label>
    </ligand>
</feature>
<evidence type="ECO:0000256" key="14">
    <source>
        <dbReference type="PIRSR" id="PIRSR600823-1"/>
    </source>
</evidence>
<organism evidence="22 23">
    <name type="scientific">Marchantia polymorpha subsp. ruderalis</name>
    <dbReference type="NCBI Taxonomy" id="1480154"/>
    <lineage>
        <taxon>Eukaryota</taxon>
        <taxon>Viridiplantae</taxon>
        <taxon>Streptophyta</taxon>
        <taxon>Embryophyta</taxon>
        <taxon>Marchantiophyta</taxon>
        <taxon>Marchantiopsida</taxon>
        <taxon>Marchantiidae</taxon>
        <taxon>Marchantiales</taxon>
        <taxon>Marchantiaceae</taxon>
        <taxon>Marchantia</taxon>
    </lineage>
</organism>
<name>A0A176WHJ6_MARPO</name>
<feature type="disulfide bond" evidence="18">
    <location>
        <begin position="72"/>
        <end position="77"/>
    </location>
</feature>
<dbReference type="Gene3D" id="1.10.420.10">
    <property type="entry name" value="Peroxidase, domain 2"/>
    <property type="match status" value="1"/>
</dbReference>
<evidence type="ECO:0000256" key="11">
    <source>
        <dbReference type="ARBA" id="ARBA00023004"/>
    </source>
</evidence>
<feature type="binding site" evidence="16">
    <location>
        <position position="249"/>
    </location>
    <ligand>
        <name>Ca(2+)</name>
        <dbReference type="ChEBI" id="CHEBI:29108"/>
        <label>2</label>
    </ligand>
</feature>
<evidence type="ECO:0000256" key="9">
    <source>
        <dbReference type="ARBA" id="ARBA00022837"/>
    </source>
</evidence>
<keyword evidence="8 19" id="KW-0732">Signal</keyword>
<dbReference type="GO" id="GO:0042744">
    <property type="term" value="P:hydrogen peroxide catabolic process"/>
    <property type="evidence" value="ECO:0007669"/>
    <property type="project" value="UniProtKB-KW"/>
</dbReference>
<feature type="binding site" evidence="16">
    <location>
        <position position="246"/>
    </location>
    <ligand>
        <name>Ca(2+)</name>
        <dbReference type="ChEBI" id="CHEBI:29108"/>
        <label>2</label>
    </ligand>
</feature>
<evidence type="ECO:0000313" key="24">
    <source>
        <dbReference type="Proteomes" id="UP001162541"/>
    </source>
</evidence>
<keyword evidence="4 19" id="KW-0964">Secreted</keyword>
<dbReference type="Pfam" id="PF00141">
    <property type="entry name" value="peroxidase"/>
    <property type="match status" value="1"/>
</dbReference>
<dbReference type="PANTHER" id="PTHR31235">
    <property type="entry name" value="PEROXIDASE 25-RELATED"/>
    <property type="match status" value="1"/>
</dbReference>
<evidence type="ECO:0000256" key="19">
    <source>
        <dbReference type="RuleBase" id="RU362060"/>
    </source>
</evidence>
<evidence type="ECO:0000313" key="21">
    <source>
        <dbReference type="EMBL" id="BBN15632.1"/>
    </source>
</evidence>
<reference evidence="22 23" key="1">
    <citation type="submission" date="2016-03" db="EMBL/GenBank/DDBJ databases">
        <title>Mechanisms controlling the formation of the plant cell surface in tip-growing cells are functionally conserved among land plants.</title>
        <authorList>
            <person name="Honkanen S."/>
            <person name="Jones V.A."/>
            <person name="Morieri G."/>
            <person name="Champion C."/>
            <person name="Hetherington A.J."/>
            <person name="Kelly S."/>
            <person name="Saint-Marcoux D."/>
            <person name="Proust H."/>
            <person name="Prescott H."/>
            <person name="Dolan L."/>
        </authorList>
    </citation>
    <scope>NUCLEOTIDE SEQUENCE [LARGE SCALE GENOMIC DNA]</scope>
    <source>
        <strain evidence="23">cv. Tak-1 and cv. Tak-2</strain>
        <tissue evidence="22">Whole gametophyte</tissue>
    </source>
</reference>
<dbReference type="Proteomes" id="UP001162541">
    <property type="component" value="Chromosome 6"/>
</dbReference>
<dbReference type="PROSITE" id="PS00436">
    <property type="entry name" value="PEROXIDASE_2"/>
    <property type="match status" value="1"/>
</dbReference>
<comment type="catalytic activity">
    <reaction evidence="1 19">
        <text>2 a phenolic donor + H2O2 = 2 a phenolic radical donor + 2 H2O</text>
        <dbReference type="Rhea" id="RHEA:56136"/>
        <dbReference type="ChEBI" id="CHEBI:15377"/>
        <dbReference type="ChEBI" id="CHEBI:16240"/>
        <dbReference type="ChEBI" id="CHEBI:139520"/>
        <dbReference type="ChEBI" id="CHEBI:139521"/>
        <dbReference type="EC" id="1.11.1.7"/>
    </reaction>
</comment>
<evidence type="ECO:0000256" key="12">
    <source>
        <dbReference type="ARBA" id="ARBA00023157"/>
    </source>
</evidence>
<evidence type="ECO:0000256" key="18">
    <source>
        <dbReference type="PIRSR" id="PIRSR600823-5"/>
    </source>
</evidence>
<feature type="active site" description="Proton acceptor" evidence="14">
    <location>
        <position position="70"/>
    </location>
</feature>
<feature type="signal peptide" evidence="19">
    <location>
        <begin position="1"/>
        <end position="23"/>
    </location>
</feature>
<proteinExistence type="inferred from homology"/>
<keyword evidence="10 19" id="KW-0560">Oxidoreductase</keyword>
<gene>
    <name evidence="22" type="ORF">AXG93_2278s1640</name>
    <name evidence="21" type="ORF">Mp_6g21140</name>
</gene>
<keyword evidence="13" id="KW-0325">Glycoprotein</keyword>
<feature type="binding site" evidence="16">
    <location>
        <position position="78"/>
    </location>
    <ligand>
        <name>Ca(2+)</name>
        <dbReference type="ChEBI" id="CHEBI:29108"/>
        <label>1</label>
    </ligand>
</feature>
<comment type="cofactor">
    <cofactor evidence="16 19">
        <name>heme b</name>
        <dbReference type="ChEBI" id="CHEBI:60344"/>
    </cofactor>
    <text evidence="16 19">Binds 1 heme b (iron(II)-protoporphyrin IX) group per subunit.</text>
</comment>
<evidence type="ECO:0000256" key="17">
    <source>
        <dbReference type="PIRSR" id="PIRSR600823-4"/>
    </source>
</evidence>
<evidence type="ECO:0000256" key="1">
    <source>
        <dbReference type="ARBA" id="ARBA00000189"/>
    </source>
</evidence>
<feature type="binding site" evidence="16">
    <location>
        <position position="89"/>
    </location>
    <ligand>
        <name>Ca(2+)</name>
        <dbReference type="ChEBI" id="CHEBI:29108"/>
        <label>1</label>
    </ligand>
</feature>
<sequence length="324" mass="35530">MAITKSFSLFSTVIFLLRITVDAQNYGTALQDNFYNSSCPDAETVIQKAVFAEVDKNLKLAAGLIRMQFHDCFVGGCDASVLLDGNDTEKTASVNQHLRGFEVIDVAKEAVEAVCPGVVSCADIIAYAARDSTIRLNGTGWAVQGGRKDGCVSFANAAEEELPPPTLNVSQLIDLFAQRGLSEKQMVILSGSHTVGVGHCDKFIERLYNFSETHSTDPSLNSTLAEQLKKECPPRNFNTTLEIFMDVITPGQFDAKYYVGLTKQEGLFTSDQSLFEDSRTNDIVKSLIDERTFEREFGKAMRAMGAVGVKSEGSVRLNCRMNNE</sequence>
<evidence type="ECO:0000256" key="15">
    <source>
        <dbReference type="PIRSR" id="PIRSR600823-2"/>
    </source>
</evidence>
<keyword evidence="11 16" id="KW-0408">Iron</keyword>
<dbReference type="GO" id="GO:0020037">
    <property type="term" value="F:heme binding"/>
    <property type="evidence" value="ECO:0007669"/>
    <property type="project" value="UniProtKB-UniRule"/>
</dbReference>
<comment type="function">
    <text evidence="2">Removal of H(2)O(2), oxidation of toxic reductants, biosynthesis and degradation of lignin, suberization, auxin catabolism, response to environmental stresses such as wounding, pathogen attack and oxidative stress. These functions might be dependent on each isozyme/isoform in each plant tissue.</text>
</comment>
<dbReference type="AlphaFoldDB" id="A0A176WHJ6"/>
<dbReference type="InterPro" id="IPR010255">
    <property type="entry name" value="Haem_peroxidase_sf"/>
</dbReference>
<keyword evidence="9 16" id="KW-0106">Calcium</keyword>
<evidence type="ECO:0000256" key="7">
    <source>
        <dbReference type="ARBA" id="ARBA00022723"/>
    </source>
</evidence>
<reference evidence="21" key="2">
    <citation type="journal article" date="2019" name="Curr. Biol.">
        <title>Chromatin organization in early land plants reveals an ancestral association between H3K27me3, transposons, and constitutive heterochromatin.</title>
        <authorList>
            <person name="Montgomery S.A."/>
            <person name="Tanizawa Y."/>
            <person name="Galik B."/>
            <person name="Wang N."/>
            <person name="Ito T."/>
            <person name="Mochizuki T."/>
            <person name="Akimcheva S."/>
            <person name="Bowman J."/>
            <person name="Cognat V."/>
            <person name="Drouard L."/>
            <person name="Ekker H."/>
            <person name="Houng S."/>
            <person name="Kohchi T."/>
            <person name="Lin S."/>
            <person name="Liu L.D."/>
            <person name="Nakamura Y."/>
            <person name="Valeeva L.R."/>
            <person name="Shakirov E.V."/>
            <person name="Shippen D.E."/>
            <person name="Wei W."/>
            <person name="Yagura M."/>
            <person name="Yamaoka S."/>
            <person name="Yamato K.T."/>
            <person name="Liu C."/>
            <person name="Berger F."/>
        </authorList>
    </citation>
    <scope>NUCLEOTIDE SEQUENCE [LARGE SCALE GENOMIC DNA]</scope>
    <source>
        <strain evidence="21">Tak-1</strain>
    </source>
</reference>
<dbReference type="InterPro" id="IPR019794">
    <property type="entry name" value="Peroxidases_AS"/>
</dbReference>
<dbReference type="GO" id="GO:0006979">
    <property type="term" value="P:response to oxidative stress"/>
    <property type="evidence" value="ECO:0007669"/>
    <property type="project" value="UniProtKB-UniRule"/>
</dbReference>
<evidence type="ECO:0000256" key="3">
    <source>
        <dbReference type="ARBA" id="ARBA00004613"/>
    </source>
</evidence>
<feature type="binding site" evidence="16">
    <location>
        <position position="80"/>
    </location>
    <ligand>
        <name>Ca(2+)</name>
        <dbReference type="ChEBI" id="CHEBI:29108"/>
        <label>1</label>
    </ligand>
</feature>
<dbReference type="FunFam" id="1.10.520.10:FF:000006">
    <property type="entry name" value="Peroxidase"/>
    <property type="match status" value="1"/>
</dbReference>
<dbReference type="GO" id="GO:0046872">
    <property type="term" value="F:metal ion binding"/>
    <property type="evidence" value="ECO:0007669"/>
    <property type="project" value="UniProtKB-UniRule"/>
</dbReference>
<dbReference type="GO" id="GO:0005576">
    <property type="term" value="C:extracellular region"/>
    <property type="evidence" value="ECO:0007669"/>
    <property type="project" value="UniProtKB-SubCell"/>
</dbReference>
<feature type="binding site" evidence="16">
    <location>
        <position position="74"/>
    </location>
    <ligand>
        <name>Ca(2+)</name>
        <dbReference type="ChEBI" id="CHEBI:29108"/>
        <label>1</label>
    </ligand>
</feature>